<comment type="caution">
    <text evidence="7">The sequence shown here is derived from an EMBL/GenBank/DDBJ whole genome shotgun (WGS) entry which is preliminary data.</text>
</comment>
<name>A0A816YD34_9BILA</name>
<evidence type="ECO:0000313" key="8">
    <source>
        <dbReference type="EMBL" id="CAF3908904.1"/>
    </source>
</evidence>
<evidence type="ECO:0000313" key="7">
    <source>
        <dbReference type="EMBL" id="CAF2159658.1"/>
    </source>
</evidence>
<dbReference type="Proteomes" id="UP000663887">
    <property type="component" value="Unassembled WGS sequence"/>
</dbReference>
<reference evidence="7" key="1">
    <citation type="submission" date="2021-02" db="EMBL/GenBank/DDBJ databases">
        <authorList>
            <person name="Nowell W R."/>
        </authorList>
    </citation>
    <scope>NUCLEOTIDE SEQUENCE</scope>
</reference>
<dbReference type="EMBL" id="CAJOBG010002925">
    <property type="protein sequence ID" value="CAF4036395.1"/>
    <property type="molecule type" value="Genomic_DNA"/>
</dbReference>
<dbReference type="InterPro" id="IPR003819">
    <property type="entry name" value="TauD/TfdA-like"/>
</dbReference>
<sequence length="326" mass="37056">MDSIVSFITLPEQISLEAGIHFPLVVTPKLNSLEDLSDTVSFVEKHREELLVHLRQCGAILFRDFPITDASAFDTFARAFNWMPLPYVGGAAPRQQVTSIVFTSNESPPSEPIPFHHEMAQVPKFPEHLMFFCDIPSARGGETPIAYSPMIYNRISEALPEFVQKLEEKQIRYIRVLPNGDDPQSAIGRGWQSTYQTEDRDYAEKVCHEQGTDCEWLDDGCLKTTTKVLPAIRLDERTGKKTWFNSIVAAYMGWSDKRNNGKKAVTFADGELMNEEYIHRCAAILDESSVSFTWKKGDVLLIDNRQVLHARKSFEPPRRILAALFQ</sequence>
<dbReference type="AlphaFoldDB" id="A0A816YD34"/>
<evidence type="ECO:0000313" key="4">
    <source>
        <dbReference type="EMBL" id="CAF1331949.1"/>
    </source>
</evidence>
<accession>A0A816YD34</accession>
<dbReference type="EMBL" id="CAJNOW010000167">
    <property type="protein sequence ID" value="CAF1259192.1"/>
    <property type="molecule type" value="Genomic_DNA"/>
</dbReference>
<dbReference type="PANTHER" id="PTHR10696:SF21">
    <property type="entry name" value="TAUD_TFDA-LIKE DOMAIN-CONTAINING PROTEIN"/>
    <property type="match status" value="1"/>
</dbReference>
<dbReference type="EMBL" id="CAJNOV010008692">
    <property type="protein sequence ID" value="CAF1331949.1"/>
    <property type="molecule type" value="Genomic_DNA"/>
</dbReference>
<dbReference type="PANTHER" id="PTHR10696">
    <property type="entry name" value="GAMMA-BUTYROBETAINE HYDROXYLASE-RELATED"/>
    <property type="match status" value="1"/>
</dbReference>
<dbReference type="Proteomes" id="UP000663842">
    <property type="component" value="Unassembled WGS sequence"/>
</dbReference>
<dbReference type="Proteomes" id="UP000663834">
    <property type="component" value="Unassembled WGS sequence"/>
</dbReference>
<keyword evidence="1" id="KW-0560">Oxidoreductase</keyword>
<evidence type="ECO:0000313" key="6">
    <source>
        <dbReference type="EMBL" id="CAF2148931.1"/>
    </source>
</evidence>
<dbReference type="Pfam" id="PF02668">
    <property type="entry name" value="TauD"/>
    <property type="match status" value="1"/>
</dbReference>
<dbReference type="GO" id="GO:0016491">
    <property type="term" value="F:oxidoreductase activity"/>
    <property type="evidence" value="ECO:0007669"/>
    <property type="project" value="UniProtKB-KW"/>
</dbReference>
<dbReference type="Gene3D" id="3.60.130.10">
    <property type="entry name" value="Clavaminate synthase-like"/>
    <property type="match status" value="1"/>
</dbReference>
<dbReference type="EMBL" id="CAJOBI010001983">
    <property type="protein sequence ID" value="CAF3908904.1"/>
    <property type="molecule type" value="Genomic_DNA"/>
</dbReference>
<dbReference type="Proteomes" id="UP000663824">
    <property type="component" value="Unassembled WGS sequence"/>
</dbReference>
<dbReference type="Proteomes" id="UP000676336">
    <property type="component" value="Unassembled WGS sequence"/>
</dbReference>
<dbReference type="FunFam" id="3.60.130.10:FF:000006">
    <property type="entry name" value="Clavaminate synthase-like protein At3g21360"/>
    <property type="match status" value="1"/>
</dbReference>
<dbReference type="Proteomes" id="UP000663866">
    <property type="component" value="Unassembled WGS sequence"/>
</dbReference>
<dbReference type="InterPro" id="IPR042098">
    <property type="entry name" value="TauD-like_sf"/>
</dbReference>
<evidence type="ECO:0000313" key="5">
    <source>
        <dbReference type="EMBL" id="CAF1956174.1"/>
    </source>
</evidence>
<dbReference type="EMBL" id="CAJNRE010017985">
    <property type="protein sequence ID" value="CAF2159658.1"/>
    <property type="molecule type" value="Genomic_DNA"/>
</dbReference>
<evidence type="ECO:0000313" key="9">
    <source>
        <dbReference type="EMBL" id="CAF4034390.1"/>
    </source>
</evidence>
<dbReference type="Proteomes" id="UP000663856">
    <property type="component" value="Unassembled WGS sequence"/>
</dbReference>
<proteinExistence type="predicted"/>
<keyword evidence="12" id="KW-1185">Reference proteome</keyword>
<dbReference type="Proteomes" id="UP000663855">
    <property type="component" value="Unassembled WGS sequence"/>
</dbReference>
<dbReference type="SUPFAM" id="SSF51197">
    <property type="entry name" value="Clavaminate synthase-like"/>
    <property type="match status" value="1"/>
</dbReference>
<gene>
    <name evidence="4" type="ORF">CJN711_LOCUS18469</name>
    <name evidence="3" type="ORF">KQP761_LOCUS2699</name>
    <name evidence="7" type="ORF">MBJ925_LOCUS32910</name>
    <name evidence="10" type="ORF">OVN521_LOCUS17117</name>
    <name evidence="8" type="ORF">SMN809_LOCUS7042</name>
    <name evidence="9" type="ORF">UXM345_LOCUS18207</name>
    <name evidence="6" type="ORF">WKI299_LOCUS29910</name>
    <name evidence="5" type="ORF">XDN619_LOCUS1133</name>
</gene>
<evidence type="ECO:0000313" key="10">
    <source>
        <dbReference type="EMBL" id="CAF4036395.1"/>
    </source>
</evidence>
<evidence type="ECO:0000259" key="2">
    <source>
        <dbReference type="Pfam" id="PF02668"/>
    </source>
</evidence>
<dbReference type="OrthoDB" id="408743at2759"/>
<organism evidence="7 11">
    <name type="scientific">Rotaria magnacalcarata</name>
    <dbReference type="NCBI Taxonomy" id="392030"/>
    <lineage>
        <taxon>Eukaryota</taxon>
        <taxon>Metazoa</taxon>
        <taxon>Spiralia</taxon>
        <taxon>Gnathifera</taxon>
        <taxon>Rotifera</taxon>
        <taxon>Eurotatoria</taxon>
        <taxon>Bdelloidea</taxon>
        <taxon>Philodinida</taxon>
        <taxon>Philodinidae</taxon>
        <taxon>Rotaria</taxon>
    </lineage>
</organism>
<evidence type="ECO:0000313" key="11">
    <source>
        <dbReference type="Proteomes" id="UP000663824"/>
    </source>
</evidence>
<evidence type="ECO:0000313" key="12">
    <source>
        <dbReference type="Proteomes" id="UP000663866"/>
    </source>
</evidence>
<evidence type="ECO:0000256" key="1">
    <source>
        <dbReference type="ARBA" id="ARBA00023002"/>
    </source>
</evidence>
<protein>
    <recommendedName>
        <fullName evidence="2">TauD/TfdA-like domain-containing protein</fullName>
    </recommendedName>
</protein>
<dbReference type="EMBL" id="CAJOBF010002442">
    <property type="protein sequence ID" value="CAF4034390.1"/>
    <property type="molecule type" value="Genomic_DNA"/>
</dbReference>
<dbReference type="InterPro" id="IPR050411">
    <property type="entry name" value="AlphaKG_dependent_hydroxylases"/>
</dbReference>
<dbReference type="EMBL" id="CAJNRF010013421">
    <property type="protein sequence ID" value="CAF2148931.1"/>
    <property type="molecule type" value="Genomic_DNA"/>
</dbReference>
<feature type="domain" description="TauD/TfdA-like" evidence="2">
    <location>
        <begin position="35"/>
        <end position="321"/>
    </location>
</feature>
<evidence type="ECO:0000313" key="3">
    <source>
        <dbReference type="EMBL" id="CAF1259192.1"/>
    </source>
</evidence>
<dbReference type="EMBL" id="CAJNRG010000057">
    <property type="protein sequence ID" value="CAF1956174.1"/>
    <property type="molecule type" value="Genomic_DNA"/>
</dbReference>